<keyword evidence="2" id="KW-1185">Reference proteome</keyword>
<sequence length="108" mass="11829">MSDSFTGLPLPVVNSNSSVAFDIISGLRTNSLIAHSTVDVVVSVPAINKSCDKCGIIVLSIIIFFSREMLRRESNMSLCTSTCVPSLCFNRWSTKSEKMSNTFLTFLV</sequence>
<evidence type="ECO:0000313" key="1">
    <source>
        <dbReference type="EMBL" id="WVZ09990.1"/>
    </source>
</evidence>
<gene>
    <name evidence="1" type="ORF">V8G54_014520</name>
</gene>
<accession>A0AAQ3NGS3</accession>
<organism evidence="1 2">
    <name type="scientific">Vigna mungo</name>
    <name type="common">Black gram</name>
    <name type="synonym">Phaseolus mungo</name>
    <dbReference type="NCBI Taxonomy" id="3915"/>
    <lineage>
        <taxon>Eukaryota</taxon>
        <taxon>Viridiplantae</taxon>
        <taxon>Streptophyta</taxon>
        <taxon>Embryophyta</taxon>
        <taxon>Tracheophyta</taxon>
        <taxon>Spermatophyta</taxon>
        <taxon>Magnoliopsida</taxon>
        <taxon>eudicotyledons</taxon>
        <taxon>Gunneridae</taxon>
        <taxon>Pentapetalae</taxon>
        <taxon>rosids</taxon>
        <taxon>fabids</taxon>
        <taxon>Fabales</taxon>
        <taxon>Fabaceae</taxon>
        <taxon>Papilionoideae</taxon>
        <taxon>50 kb inversion clade</taxon>
        <taxon>NPAAA clade</taxon>
        <taxon>indigoferoid/millettioid clade</taxon>
        <taxon>Phaseoleae</taxon>
        <taxon>Vigna</taxon>
    </lineage>
</organism>
<evidence type="ECO:0000313" key="2">
    <source>
        <dbReference type="Proteomes" id="UP001374535"/>
    </source>
</evidence>
<dbReference type="AlphaFoldDB" id="A0AAQ3NGS3"/>
<protein>
    <submittedName>
        <fullName evidence="1">Uncharacterized protein</fullName>
    </submittedName>
</protein>
<dbReference type="EMBL" id="CP144696">
    <property type="protein sequence ID" value="WVZ09990.1"/>
    <property type="molecule type" value="Genomic_DNA"/>
</dbReference>
<name>A0AAQ3NGS3_VIGMU</name>
<proteinExistence type="predicted"/>
<reference evidence="1 2" key="1">
    <citation type="journal article" date="2023" name="Life. Sci Alliance">
        <title>Evolutionary insights into 3D genome organization and epigenetic landscape of Vigna mungo.</title>
        <authorList>
            <person name="Junaid A."/>
            <person name="Singh B."/>
            <person name="Bhatia S."/>
        </authorList>
    </citation>
    <scope>NUCLEOTIDE SEQUENCE [LARGE SCALE GENOMIC DNA]</scope>
    <source>
        <strain evidence="1">Urdbean</strain>
    </source>
</reference>
<dbReference type="Proteomes" id="UP001374535">
    <property type="component" value="Chromosome 5"/>
</dbReference>